<evidence type="ECO:0000256" key="1">
    <source>
        <dbReference type="SAM" id="MobiDB-lite"/>
    </source>
</evidence>
<dbReference type="AlphaFoldDB" id="A0A9W9BY71"/>
<name>A0A9W9BY71_9PLEO</name>
<gene>
    <name evidence="2" type="ORF">N0V87_006201</name>
</gene>
<accession>A0A9W9BY71</accession>
<sequence length="483" mass="50876">MSSSDAYNFVAGDGDLELRQLFSFTEALETAAAAPAPTGDVLAPPLLGSPFAGPLEDLQGQVAGWLSPSAPGPVDGLDAVNFDDFLALDESTDDLPAPAEEAVAAPTPELADSSTPQEEPAAAIEPAGDLPAAAELNAVRAEIAQLKAALAAGGRQSSSSPRKRKLEGGEVSPPKRQITSEIGPIEALWSPKVIEDEQRAALTNLAPPATPKPSSPQLHFTAPPSTPPINTRHDDAISPEDLRSVQQFLNDTPALIYGASHPVNINTPPSDTTMGHLVNTKAKRAPPKQAPKPAPKNTSSTAKKVTKKAKTTPKKKTQHQRNTSTTSNITPSPASSSSHRTIDELLTANFYSLNAQEKLRLMLPMLRNLDPRDLEDKLAVLPCIQAKGTGHEVTVANAIRDSPSIPENDDLLATKLTFGVPPSPTRAARRISSSPLAPTAPAVQASPLSHKVAHVEVSENYGAVRQRQALEKAAGLQAQGKQR</sequence>
<dbReference type="EMBL" id="JAPEUV010000063">
    <property type="protein sequence ID" value="KAJ4335279.1"/>
    <property type="molecule type" value="Genomic_DNA"/>
</dbReference>
<dbReference type="Proteomes" id="UP001140562">
    <property type="component" value="Unassembled WGS sequence"/>
</dbReference>
<feature type="compositionally biased region" description="Low complexity" evidence="1">
    <location>
        <begin position="321"/>
        <end position="338"/>
    </location>
</feature>
<evidence type="ECO:0000313" key="3">
    <source>
        <dbReference type="Proteomes" id="UP001140562"/>
    </source>
</evidence>
<proteinExistence type="predicted"/>
<dbReference type="OrthoDB" id="3793563at2759"/>
<feature type="region of interest" description="Disordered" evidence="1">
    <location>
        <begin position="282"/>
        <end position="338"/>
    </location>
</feature>
<evidence type="ECO:0000313" key="2">
    <source>
        <dbReference type="EMBL" id="KAJ4335279.1"/>
    </source>
</evidence>
<feature type="compositionally biased region" description="Basic residues" evidence="1">
    <location>
        <begin position="304"/>
        <end position="319"/>
    </location>
</feature>
<comment type="caution">
    <text evidence="2">The sequence shown here is derived from an EMBL/GenBank/DDBJ whole genome shotgun (WGS) entry which is preliminary data.</text>
</comment>
<reference evidence="2" key="1">
    <citation type="submission" date="2022-10" db="EMBL/GenBank/DDBJ databases">
        <title>Tapping the CABI collections for fungal endophytes: first genome assemblies for Collariella, Neodidymelliopsis, Ascochyta clinopodiicola, Didymella pomorum, Didymosphaeria variabile, Neocosmospora piperis and Neocucurbitaria cava.</title>
        <authorList>
            <person name="Hill R."/>
        </authorList>
    </citation>
    <scope>NUCLEOTIDE SEQUENCE</scope>
    <source>
        <strain evidence="2">IMI 360193</strain>
    </source>
</reference>
<organism evidence="2 3">
    <name type="scientific">Didymella glomerata</name>
    <dbReference type="NCBI Taxonomy" id="749621"/>
    <lineage>
        <taxon>Eukaryota</taxon>
        <taxon>Fungi</taxon>
        <taxon>Dikarya</taxon>
        <taxon>Ascomycota</taxon>
        <taxon>Pezizomycotina</taxon>
        <taxon>Dothideomycetes</taxon>
        <taxon>Pleosporomycetidae</taxon>
        <taxon>Pleosporales</taxon>
        <taxon>Pleosporineae</taxon>
        <taxon>Didymellaceae</taxon>
        <taxon>Didymella</taxon>
    </lineage>
</organism>
<protein>
    <submittedName>
        <fullName evidence="2">Uncharacterized protein</fullName>
    </submittedName>
</protein>
<feature type="region of interest" description="Disordered" evidence="1">
    <location>
        <begin position="150"/>
        <end position="239"/>
    </location>
</feature>
<keyword evidence="3" id="KW-1185">Reference proteome</keyword>